<dbReference type="EMBL" id="DSFP01000027">
    <property type="protein sequence ID" value="HEW45484.1"/>
    <property type="molecule type" value="Genomic_DNA"/>
</dbReference>
<keyword evidence="7" id="KW-0813">Transport</keyword>
<comment type="caution">
    <text evidence="9">The sequence shown here is derived from an EMBL/GenBank/DDBJ whole genome shotgun (WGS) entry which is preliminary data.</text>
</comment>
<evidence type="ECO:0000256" key="1">
    <source>
        <dbReference type="ARBA" id="ARBA00004162"/>
    </source>
</evidence>
<comment type="subcellular location">
    <subcellularLocation>
        <location evidence="1">Cell membrane</location>
        <topology evidence="1">Single-pass membrane protein</topology>
    </subcellularLocation>
    <subcellularLocation>
        <location evidence="7">Cell membrane</location>
        <topology evidence="7">Single-pass type II membrane protein</topology>
    </subcellularLocation>
</comment>
<proteinExistence type="inferred from homology"/>
<keyword evidence="3" id="KW-1003">Cell membrane</keyword>
<evidence type="ECO:0000256" key="5">
    <source>
        <dbReference type="ARBA" id="ARBA00022989"/>
    </source>
</evidence>
<evidence type="ECO:0000256" key="4">
    <source>
        <dbReference type="ARBA" id="ARBA00022692"/>
    </source>
</evidence>
<dbReference type="GO" id="GO:0015031">
    <property type="term" value="P:protein transport"/>
    <property type="evidence" value="ECO:0007669"/>
    <property type="project" value="UniProtKB-KW"/>
</dbReference>
<gene>
    <name evidence="9" type="ORF">ENO47_02265</name>
</gene>
<sequence>MNKKALLLLLMEEEHQKEEIQIIPMIDVMLFLLVFFMVYTLNVFPMMLQEIKVPTSSTVQRKDLREPIKVYISKDGRVLLENREEGLQALKNYLRNVQDKEKATVLIVGDKEVNLQKVIEVIDAIKESGIYNIGIVGDKK</sequence>
<evidence type="ECO:0000313" key="9">
    <source>
        <dbReference type="EMBL" id="HEW45484.1"/>
    </source>
</evidence>
<dbReference type="GO" id="GO:0005886">
    <property type="term" value="C:plasma membrane"/>
    <property type="evidence" value="ECO:0007669"/>
    <property type="project" value="UniProtKB-SubCell"/>
</dbReference>
<dbReference type="InterPro" id="IPR003400">
    <property type="entry name" value="ExbD"/>
</dbReference>
<evidence type="ECO:0000256" key="2">
    <source>
        <dbReference type="ARBA" id="ARBA00005811"/>
    </source>
</evidence>
<reference evidence="9" key="1">
    <citation type="journal article" date="2020" name="mSystems">
        <title>Genome- and Community-Level Interaction Insights into Carbon Utilization and Element Cycling Functions of Hydrothermarchaeota in Hydrothermal Sediment.</title>
        <authorList>
            <person name="Zhou Z."/>
            <person name="Liu Y."/>
            <person name="Xu W."/>
            <person name="Pan J."/>
            <person name="Luo Z.H."/>
            <person name="Li M."/>
        </authorList>
    </citation>
    <scope>NUCLEOTIDE SEQUENCE [LARGE SCALE GENOMIC DNA]</scope>
    <source>
        <strain evidence="9">SpSt-132</strain>
    </source>
</reference>
<evidence type="ECO:0000256" key="3">
    <source>
        <dbReference type="ARBA" id="ARBA00022475"/>
    </source>
</evidence>
<dbReference type="Gene3D" id="3.30.420.270">
    <property type="match status" value="1"/>
</dbReference>
<keyword evidence="4 7" id="KW-0812">Transmembrane</keyword>
<dbReference type="Pfam" id="PF02472">
    <property type="entry name" value="ExbD"/>
    <property type="match status" value="1"/>
</dbReference>
<keyword evidence="5 8" id="KW-1133">Transmembrane helix</keyword>
<accession>A0A7C2Z596</accession>
<evidence type="ECO:0000256" key="7">
    <source>
        <dbReference type="RuleBase" id="RU003879"/>
    </source>
</evidence>
<dbReference type="PANTHER" id="PTHR30558:SF3">
    <property type="entry name" value="BIOPOLYMER TRANSPORT PROTEIN EXBD-RELATED"/>
    <property type="match status" value="1"/>
</dbReference>
<feature type="transmembrane region" description="Helical" evidence="8">
    <location>
        <begin position="20"/>
        <end position="44"/>
    </location>
</feature>
<comment type="similarity">
    <text evidence="2 7">Belongs to the ExbD/TolR family.</text>
</comment>
<evidence type="ECO:0000256" key="8">
    <source>
        <dbReference type="SAM" id="Phobius"/>
    </source>
</evidence>
<name>A0A7C2Z596_9AQUI</name>
<dbReference type="PANTHER" id="PTHR30558">
    <property type="entry name" value="EXBD MEMBRANE COMPONENT OF PMF-DRIVEN MACROMOLECULE IMPORT SYSTEM"/>
    <property type="match status" value="1"/>
</dbReference>
<keyword evidence="7" id="KW-0653">Protein transport</keyword>
<keyword evidence="6 8" id="KW-0472">Membrane</keyword>
<dbReference type="GO" id="GO:0022857">
    <property type="term" value="F:transmembrane transporter activity"/>
    <property type="evidence" value="ECO:0007669"/>
    <property type="project" value="InterPro"/>
</dbReference>
<dbReference type="AlphaFoldDB" id="A0A7C2Z596"/>
<organism evidence="9">
    <name type="scientific">Hydrogenobacter sp</name>
    <dbReference type="NCBI Taxonomy" id="2152829"/>
    <lineage>
        <taxon>Bacteria</taxon>
        <taxon>Pseudomonadati</taxon>
        <taxon>Aquificota</taxon>
        <taxon>Aquificia</taxon>
        <taxon>Aquificales</taxon>
        <taxon>Aquificaceae</taxon>
        <taxon>Hydrogenobacter</taxon>
    </lineage>
</organism>
<evidence type="ECO:0000256" key="6">
    <source>
        <dbReference type="ARBA" id="ARBA00023136"/>
    </source>
</evidence>
<protein>
    <submittedName>
        <fullName evidence="9">Biopolymer transporter ExbD</fullName>
    </submittedName>
</protein>